<keyword evidence="7" id="KW-1185">Reference proteome</keyword>
<comment type="similarity">
    <text evidence="1">Belongs to the disease resistance NB-LRR family.</text>
</comment>
<protein>
    <recommendedName>
        <fullName evidence="5">NB-ARC domain-containing protein</fullName>
    </recommendedName>
</protein>
<evidence type="ECO:0000256" key="3">
    <source>
        <dbReference type="ARBA" id="ARBA00022821"/>
    </source>
</evidence>
<dbReference type="GO" id="GO:0043531">
    <property type="term" value="F:ADP binding"/>
    <property type="evidence" value="ECO:0007669"/>
    <property type="project" value="InterPro"/>
</dbReference>
<dbReference type="Gene3D" id="3.40.50.300">
    <property type="entry name" value="P-loop containing nucleotide triphosphate hydrolases"/>
    <property type="match status" value="1"/>
</dbReference>
<evidence type="ECO:0000256" key="2">
    <source>
        <dbReference type="ARBA" id="ARBA00022741"/>
    </source>
</evidence>
<dbReference type="InterPro" id="IPR027417">
    <property type="entry name" value="P-loop_NTPase"/>
</dbReference>
<dbReference type="Gene3D" id="1.10.8.430">
    <property type="entry name" value="Helical domain of apoptotic protease-activating factors"/>
    <property type="match status" value="1"/>
</dbReference>
<dbReference type="Proteomes" id="UP000323000">
    <property type="component" value="Chromosome 2"/>
</dbReference>
<dbReference type="AlphaFoldDB" id="A0A5C7IK77"/>
<dbReference type="PANTHER" id="PTHR33463">
    <property type="entry name" value="NB-ARC DOMAIN-CONTAINING PROTEIN-RELATED"/>
    <property type="match status" value="1"/>
</dbReference>
<evidence type="ECO:0000313" key="7">
    <source>
        <dbReference type="Proteomes" id="UP000323000"/>
    </source>
</evidence>
<feature type="domain" description="NB-ARC" evidence="5">
    <location>
        <begin position="162"/>
        <end position="326"/>
    </location>
</feature>
<keyword evidence="2" id="KW-0547">Nucleotide-binding</keyword>
<dbReference type="InterPro" id="IPR042197">
    <property type="entry name" value="Apaf_helical"/>
</dbReference>
<evidence type="ECO:0000256" key="4">
    <source>
        <dbReference type="ARBA" id="ARBA00022840"/>
    </source>
</evidence>
<evidence type="ECO:0000313" key="6">
    <source>
        <dbReference type="EMBL" id="TXG69499.1"/>
    </source>
</evidence>
<comment type="caution">
    <text evidence="6">The sequence shown here is derived from an EMBL/GenBank/DDBJ whole genome shotgun (WGS) entry which is preliminary data.</text>
</comment>
<keyword evidence="3" id="KW-0611">Plant defense</keyword>
<name>A0A5C7IK77_9ROSI</name>
<dbReference type="PANTHER" id="PTHR33463:SF198">
    <property type="entry name" value="RPP4C3"/>
    <property type="match status" value="1"/>
</dbReference>
<dbReference type="Gene3D" id="3.80.10.10">
    <property type="entry name" value="Ribonuclease Inhibitor"/>
    <property type="match status" value="1"/>
</dbReference>
<dbReference type="InterPro" id="IPR032675">
    <property type="entry name" value="LRR_dom_sf"/>
</dbReference>
<proteinExistence type="inferred from homology"/>
<dbReference type="OrthoDB" id="1898799at2759"/>
<reference evidence="7" key="1">
    <citation type="journal article" date="2019" name="Gigascience">
        <title>De novo genome assembly of the endangered Acer yangbiense, a plant species with extremely small populations endemic to Yunnan Province, China.</title>
        <authorList>
            <person name="Yang J."/>
            <person name="Wariss H.M."/>
            <person name="Tao L."/>
            <person name="Zhang R."/>
            <person name="Yun Q."/>
            <person name="Hollingsworth P."/>
            <person name="Dao Z."/>
            <person name="Luo G."/>
            <person name="Guo H."/>
            <person name="Ma Y."/>
            <person name="Sun W."/>
        </authorList>
    </citation>
    <scope>NUCLEOTIDE SEQUENCE [LARGE SCALE GENOMIC DNA]</scope>
    <source>
        <strain evidence="7">cv. Malutang</strain>
    </source>
</reference>
<dbReference type="InterPro" id="IPR050905">
    <property type="entry name" value="Plant_NBS-LRR"/>
</dbReference>
<dbReference type="Pfam" id="PF00931">
    <property type="entry name" value="NB-ARC"/>
    <property type="match status" value="1"/>
</dbReference>
<dbReference type="GO" id="GO:0005524">
    <property type="term" value="F:ATP binding"/>
    <property type="evidence" value="ECO:0007669"/>
    <property type="project" value="UniProtKB-KW"/>
</dbReference>
<evidence type="ECO:0000256" key="1">
    <source>
        <dbReference type="ARBA" id="ARBA00008894"/>
    </source>
</evidence>
<dbReference type="EMBL" id="VAHF01000002">
    <property type="protein sequence ID" value="TXG69499.1"/>
    <property type="molecule type" value="Genomic_DNA"/>
</dbReference>
<gene>
    <name evidence="6" type="ORF">EZV62_004434</name>
</gene>
<dbReference type="SUPFAM" id="SSF52540">
    <property type="entry name" value="P-loop containing nucleoside triphosphate hydrolases"/>
    <property type="match status" value="1"/>
</dbReference>
<sequence>MAETVISVAAKIAAEHVVDSIATQLRYIWNYKTNFENLEGQHRKLEGTRAQVQHSVDEATRNGEEIEQKVLSWLDRVETIKKEATVIIDDNQRANMRCFKSLCPDLKKHYQHSKKAAIKAKDVSDVEKEGNSLGKVSYRTHPKEPWDQFLPDYENFESRRSIVENVLKALSNSDVDMVGVYGMGGARKTTLARVVGKRAEKDELFDVVVFVEVSETPDVRNIQGAIVDKLGLKLQQETESGRANKLYEQLQKGRKILLILDNIWEGGLEYLKKVGIPFGGDHGAFKLLLTARSFDLLSIEMNSHTNFCVDHLTEKDAWDLFQKVAGACIEQHDLQSLASEVAKKCGGLPIAIVTIAKALKGKPEHAWRTALLELERPSLENLGSVTAEAYSCIRLSYNHLNSSELKSIFLLCCTMGFTSDHSVEGLLRYGMGLNLLNTVCSMGEARNRVNTLIQDLKNFSLLLEAFDDERFSIHDVVRDVGRAIAINDHNNYTVNDDRILQDLAEKNTLKNCTSIILHDIAKLPEVLDCSNLKFLYVKPTTRFSKIPDNFFKGIPNLGVVHLIEMVLSPLPASFYLLKKLQTLYLDGCHLGDTADIGKMKNLKILVLSSNIERLPEQIGELTRLKVLDLSKCSKLKIIPPNTILRLTQLEELYMPDKFCKWQGVDRERSNVSLGELEHLSQLTALQIYILDAKLVPKGLVFQKLQKYKIYIGVEEWRCYSRYNASRLLKLKYNDANISVEDGIIMQPKEIEDLQLFGKQGVKNVLYELNRDGFPKLKRFRVERNPELVYIVDFPKQSEPCVAFPHLQTLYLSELITLSVN</sequence>
<dbReference type="SUPFAM" id="SSF52058">
    <property type="entry name" value="L domain-like"/>
    <property type="match status" value="1"/>
</dbReference>
<accession>A0A5C7IK77</accession>
<dbReference type="GO" id="GO:0006952">
    <property type="term" value="P:defense response"/>
    <property type="evidence" value="ECO:0007669"/>
    <property type="project" value="UniProtKB-KW"/>
</dbReference>
<dbReference type="InterPro" id="IPR002182">
    <property type="entry name" value="NB-ARC"/>
</dbReference>
<evidence type="ECO:0000259" key="5">
    <source>
        <dbReference type="Pfam" id="PF00931"/>
    </source>
</evidence>
<keyword evidence="4" id="KW-0067">ATP-binding</keyword>
<organism evidence="6 7">
    <name type="scientific">Acer yangbiense</name>
    <dbReference type="NCBI Taxonomy" id="1000413"/>
    <lineage>
        <taxon>Eukaryota</taxon>
        <taxon>Viridiplantae</taxon>
        <taxon>Streptophyta</taxon>
        <taxon>Embryophyta</taxon>
        <taxon>Tracheophyta</taxon>
        <taxon>Spermatophyta</taxon>
        <taxon>Magnoliopsida</taxon>
        <taxon>eudicotyledons</taxon>
        <taxon>Gunneridae</taxon>
        <taxon>Pentapetalae</taxon>
        <taxon>rosids</taxon>
        <taxon>malvids</taxon>
        <taxon>Sapindales</taxon>
        <taxon>Sapindaceae</taxon>
        <taxon>Hippocastanoideae</taxon>
        <taxon>Acereae</taxon>
        <taxon>Acer</taxon>
    </lineage>
</organism>
<dbReference type="PRINTS" id="PR00364">
    <property type="entry name" value="DISEASERSIST"/>
</dbReference>